<dbReference type="PATRIC" id="fig|1423892.3.peg.450"/>
<gene>
    <name evidence="3" type="ORF">EMUR_02200</name>
</gene>
<dbReference type="InterPro" id="IPR004640">
    <property type="entry name" value="HscB"/>
</dbReference>
<dbReference type="PANTHER" id="PTHR14021">
    <property type="entry name" value="IRON-SULFUR CLUSTER CO-CHAPERONE PROTEIN HSCB"/>
    <property type="match status" value="1"/>
</dbReference>
<name>V9R7D4_9RICK</name>
<dbReference type="CDD" id="cd06257">
    <property type="entry name" value="DnaJ"/>
    <property type="match status" value="1"/>
</dbReference>
<keyword evidence="4" id="KW-1185">Reference proteome</keyword>
<sequence length="145" mass="17118">MYKDYFSLFKLKPQFSINMQILEQNYIALQSKYHPDLFSLKLEKKLALDNIAEINKAYQILKSYIKRAEYLLEIKGITTSKNDINHIVEEIFKIQESSNIDIQSQILLSTKAMEDAFTIEDFNEAAKQVMRLKYLKKIQEDRSII</sequence>
<feature type="domain" description="J" evidence="2">
    <location>
        <begin position="4"/>
        <end position="74"/>
    </location>
</feature>
<evidence type="ECO:0000313" key="4">
    <source>
        <dbReference type="Proteomes" id="UP000018689"/>
    </source>
</evidence>
<evidence type="ECO:0000313" key="3">
    <source>
        <dbReference type="EMBL" id="AHC39213.1"/>
    </source>
</evidence>
<dbReference type="Proteomes" id="UP000018689">
    <property type="component" value="Chromosome"/>
</dbReference>
<dbReference type="GO" id="GO:0051087">
    <property type="term" value="F:protein-folding chaperone binding"/>
    <property type="evidence" value="ECO:0007669"/>
    <property type="project" value="InterPro"/>
</dbReference>
<reference evidence="3 4" key="1">
    <citation type="journal article" date="2014" name="Genome Announc.">
        <title>Complete Genome Sequence of Ehrlichia muris Strain AS145T, a Model Monocytotropic Ehrlichia Strain.</title>
        <authorList>
            <person name="Thirumalapura N.R."/>
            <person name="Qin X."/>
            <person name="Kuriakose J.A."/>
            <person name="Walker D.H."/>
        </authorList>
    </citation>
    <scope>NUCLEOTIDE SEQUENCE [LARGE SCALE GENOMIC DNA]</scope>
    <source>
        <strain evidence="4">AS154</strain>
    </source>
</reference>
<dbReference type="SUPFAM" id="SSF46565">
    <property type="entry name" value="Chaperone J-domain"/>
    <property type="match status" value="1"/>
</dbReference>
<dbReference type="GO" id="GO:0044571">
    <property type="term" value="P:[2Fe-2S] cluster assembly"/>
    <property type="evidence" value="ECO:0007669"/>
    <property type="project" value="InterPro"/>
</dbReference>
<dbReference type="InterPro" id="IPR001623">
    <property type="entry name" value="DnaJ_domain"/>
</dbReference>
<organism evidence="3 4">
    <name type="scientific">Ehrlichia muris AS145</name>
    <dbReference type="NCBI Taxonomy" id="1423892"/>
    <lineage>
        <taxon>Bacteria</taxon>
        <taxon>Pseudomonadati</taxon>
        <taxon>Pseudomonadota</taxon>
        <taxon>Alphaproteobacteria</taxon>
        <taxon>Rickettsiales</taxon>
        <taxon>Anaplasmataceae</taxon>
        <taxon>Ehrlichia</taxon>
    </lineage>
</organism>
<dbReference type="Gene3D" id="1.10.287.110">
    <property type="entry name" value="DnaJ domain"/>
    <property type="match status" value="1"/>
</dbReference>
<dbReference type="SMART" id="SM00271">
    <property type="entry name" value="DnaJ"/>
    <property type="match status" value="1"/>
</dbReference>
<dbReference type="Pfam" id="PF00226">
    <property type="entry name" value="DnaJ"/>
    <property type="match status" value="1"/>
</dbReference>
<dbReference type="HOGENOM" id="CLU_068529_2_2_5"/>
<proteinExistence type="predicted"/>
<dbReference type="STRING" id="1423892.EMUR_02200"/>
<dbReference type="OrthoDB" id="287587at2"/>
<dbReference type="EMBL" id="CP006917">
    <property type="protein sequence ID" value="AHC39213.1"/>
    <property type="molecule type" value="Genomic_DNA"/>
</dbReference>
<dbReference type="InterPro" id="IPR036869">
    <property type="entry name" value="J_dom_sf"/>
</dbReference>
<dbReference type="GO" id="GO:0051259">
    <property type="term" value="P:protein complex oligomerization"/>
    <property type="evidence" value="ECO:0007669"/>
    <property type="project" value="InterPro"/>
</dbReference>
<evidence type="ECO:0000256" key="1">
    <source>
        <dbReference type="ARBA" id="ARBA00025596"/>
    </source>
</evidence>
<protein>
    <submittedName>
        <fullName evidence="3">Molecular chaperone DnaJ</fullName>
    </submittedName>
</protein>
<evidence type="ECO:0000259" key="2">
    <source>
        <dbReference type="PROSITE" id="PS50076"/>
    </source>
</evidence>
<dbReference type="GO" id="GO:0001671">
    <property type="term" value="F:ATPase activator activity"/>
    <property type="evidence" value="ECO:0007669"/>
    <property type="project" value="InterPro"/>
</dbReference>
<comment type="function">
    <text evidence="1">Co-chaperone involved in the maturation of iron-sulfur cluster-containing proteins. Seems to help targeting proteins to be folded toward HscA.</text>
</comment>
<accession>V9R7D4</accession>
<dbReference type="InterPro" id="IPR009073">
    <property type="entry name" value="HscB_oligo_C"/>
</dbReference>
<dbReference type="PANTHER" id="PTHR14021:SF15">
    <property type="entry name" value="IRON-SULFUR CLUSTER CO-CHAPERONE PROTEIN HSCB"/>
    <property type="match status" value="1"/>
</dbReference>
<dbReference type="AlphaFoldDB" id="V9R7D4"/>
<dbReference type="NCBIfam" id="TIGR00714">
    <property type="entry name" value="hscB"/>
    <property type="match status" value="1"/>
</dbReference>
<dbReference type="PROSITE" id="PS50076">
    <property type="entry name" value="DNAJ_2"/>
    <property type="match status" value="1"/>
</dbReference>
<dbReference type="KEGG" id="emr:EMUR_02200"/>
<dbReference type="Pfam" id="PF07743">
    <property type="entry name" value="HSCB_C"/>
    <property type="match status" value="1"/>
</dbReference>